<proteinExistence type="predicted"/>
<keyword evidence="2" id="KW-1185">Reference proteome</keyword>
<name>A0A210PNS1_MIZYE</name>
<organism evidence="1 2">
    <name type="scientific">Mizuhopecten yessoensis</name>
    <name type="common">Japanese scallop</name>
    <name type="synonym">Patinopecten yessoensis</name>
    <dbReference type="NCBI Taxonomy" id="6573"/>
    <lineage>
        <taxon>Eukaryota</taxon>
        <taxon>Metazoa</taxon>
        <taxon>Spiralia</taxon>
        <taxon>Lophotrochozoa</taxon>
        <taxon>Mollusca</taxon>
        <taxon>Bivalvia</taxon>
        <taxon>Autobranchia</taxon>
        <taxon>Pteriomorphia</taxon>
        <taxon>Pectinida</taxon>
        <taxon>Pectinoidea</taxon>
        <taxon>Pectinidae</taxon>
        <taxon>Mizuhopecten</taxon>
    </lineage>
</organism>
<sequence length="196" mass="22171">MVKTDNVEEVGVNICGVDRYLDGIDINNSCRRVYLRRMESIEECKRSSSTDDAEKQSTSIGAALARLRTEMVGLMDQDAGLMRQMLILNEKVEELKANNICQMSKESLDSYDSLYLMEGQTANHLLESKDSLYHTDEQSDDLSSDEETFQCSDSAYSDSDEDKCNIISQSRDCLTSRKESESLDSVFDSLLEFDTM</sequence>
<dbReference type="AlphaFoldDB" id="A0A210PNS1"/>
<protein>
    <submittedName>
        <fullName evidence="1">Uncharacterized protein</fullName>
    </submittedName>
</protein>
<evidence type="ECO:0000313" key="2">
    <source>
        <dbReference type="Proteomes" id="UP000242188"/>
    </source>
</evidence>
<dbReference type="EMBL" id="NEDP02005572">
    <property type="protein sequence ID" value="OWF38131.1"/>
    <property type="molecule type" value="Genomic_DNA"/>
</dbReference>
<accession>A0A210PNS1</accession>
<comment type="caution">
    <text evidence="1">The sequence shown here is derived from an EMBL/GenBank/DDBJ whole genome shotgun (WGS) entry which is preliminary data.</text>
</comment>
<dbReference type="Proteomes" id="UP000242188">
    <property type="component" value="Unassembled WGS sequence"/>
</dbReference>
<dbReference type="OrthoDB" id="6508726at2759"/>
<evidence type="ECO:0000313" key="1">
    <source>
        <dbReference type="EMBL" id="OWF38131.1"/>
    </source>
</evidence>
<gene>
    <name evidence="1" type="ORF">KP79_PYT08841</name>
</gene>
<reference evidence="1 2" key="1">
    <citation type="journal article" date="2017" name="Nat. Ecol. Evol.">
        <title>Scallop genome provides insights into evolution of bilaterian karyotype and development.</title>
        <authorList>
            <person name="Wang S."/>
            <person name="Zhang J."/>
            <person name="Jiao W."/>
            <person name="Li J."/>
            <person name="Xun X."/>
            <person name="Sun Y."/>
            <person name="Guo X."/>
            <person name="Huan P."/>
            <person name="Dong B."/>
            <person name="Zhang L."/>
            <person name="Hu X."/>
            <person name="Sun X."/>
            <person name="Wang J."/>
            <person name="Zhao C."/>
            <person name="Wang Y."/>
            <person name="Wang D."/>
            <person name="Huang X."/>
            <person name="Wang R."/>
            <person name="Lv J."/>
            <person name="Li Y."/>
            <person name="Zhang Z."/>
            <person name="Liu B."/>
            <person name="Lu W."/>
            <person name="Hui Y."/>
            <person name="Liang J."/>
            <person name="Zhou Z."/>
            <person name="Hou R."/>
            <person name="Li X."/>
            <person name="Liu Y."/>
            <person name="Li H."/>
            <person name="Ning X."/>
            <person name="Lin Y."/>
            <person name="Zhao L."/>
            <person name="Xing Q."/>
            <person name="Dou J."/>
            <person name="Li Y."/>
            <person name="Mao J."/>
            <person name="Guo H."/>
            <person name="Dou H."/>
            <person name="Li T."/>
            <person name="Mu C."/>
            <person name="Jiang W."/>
            <person name="Fu Q."/>
            <person name="Fu X."/>
            <person name="Miao Y."/>
            <person name="Liu J."/>
            <person name="Yu Q."/>
            <person name="Li R."/>
            <person name="Liao H."/>
            <person name="Li X."/>
            <person name="Kong Y."/>
            <person name="Jiang Z."/>
            <person name="Chourrout D."/>
            <person name="Li R."/>
            <person name="Bao Z."/>
        </authorList>
    </citation>
    <scope>NUCLEOTIDE SEQUENCE [LARGE SCALE GENOMIC DNA]</scope>
    <source>
        <strain evidence="1 2">PY_sf001</strain>
    </source>
</reference>